<organism evidence="3 4">
    <name type="scientific">Deferribacter desulfuricans (strain DSM 14783 / JCM 11476 / NBRC 101012 / SSM1)</name>
    <dbReference type="NCBI Taxonomy" id="639282"/>
    <lineage>
        <taxon>Bacteria</taxon>
        <taxon>Pseudomonadati</taxon>
        <taxon>Deferribacterota</taxon>
        <taxon>Deferribacteres</taxon>
        <taxon>Deferribacterales</taxon>
        <taxon>Deferribacteraceae</taxon>
        <taxon>Deferribacter</taxon>
    </lineage>
</organism>
<dbReference type="PANTHER" id="PTHR47245:SF2">
    <property type="entry name" value="PEPTIDYL-PROLYL CIS-TRANS ISOMERASE HP_0175-RELATED"/>
    <property type="match status" value="1"/>
</dbReference>
<dbReference type="Gene3D" id="1.10.4030.10">
    <property type="entry name" value="Porin chaperone SurA, peptide-binding domain"/>
    <property type="match status" value="1"/>
</dbReference>
<dbReference type="Pfam" id="PF00639">
    <property type="entry name" value="Rotamase"/>
    <property type="match status" value="1"/>
</dbReference>
<dbReference type="eggNOG" id="COG0760">
    <property type="taxonomic scope" value="Bacteria"/>
</dbReference>
<gene>
    <name evidence="3" type="ordered locus">DEFDS_0230</name>
</gene>
<feature type="domain" description="PpiC" evidence="2">
    <location>
        <begin position="180"/>
        <end position="268"/>
    </location>
</feature>
<dbReference type="InterPro" id="IPR027304">
    <property type="entry name" value="Trigger_fact/SurA_dom_sf"/>
</dbReference>
<dbReference type="PANTHER" id="PTHR47245">
    <property type="entry name" value="PEPTIDYLPROLYL ISOMERASE"/>
    <property type="match status" value="1"/>
</dbReference>
<name>D3PAW8_DEFDS</name>
<dbReference type="STRING" id="639282.DEFDS_0230"/>
<dbReference type="RefSeq" id="WP_013006989.1">
    <property type="nucleotide sequence ID" value="NC_013939.1"/>
</dbReference>
<evidence type="ECO:0000313" key="3">
    <source>
        <dbReference type="EMBL" id="BAI79741.1"/>
    </source>
</evidence>
<dbReference type="OrthoDB" id="250991at2"/>
<dbReference type="EMBL" id="AP011529">
    <property type="protein sequence ID" value="BAI79741.1"/>
    <property type="molecule type" value="Genomic_DNA"/>
</dbReference>
<evidence type="ECO:0000313" key="4">
    <source>
        <dbReference type="Proteomes" id="UP000001520"/>
    </source>
</evidence>
<dbReference type="InterPro" id="IPR000297">
    <property type="entry name" value="PPIase_PpiC"/>
</dbReference>
<evidence type="ECO:0000256" key="1">
    <source>
        <dbReference type="PROSITE-ProRule" id="PRU00278"/>
    </source>
</evidence>
<sequence>MKKYLSVFAIFFIFVIFSCNSEKVEKKSLDNNSAQLVKKVVNLDEAVVVINNNAYYRNDVMNFIYFNFPGVTEDDFNKDNLTQLFINEFIKFQLLLSDVKKNNVKVSSEKLNSIMNKIEKIGEDSFVIDFPISLEEYKKLLKESLIVKEWLNRLIEKNITVSEDEVKNKYNKIDKTKKSIVKYHVLHIVTANYKDALNARRALLRGKSFKEVALKYSVGPEKDQGGDLGYIVLDDMPVIFQKIKRLRIKRISPVYKSDYGYHIFQVLDKKKEVEVGYEVLKPRLYQEIFAEKVEKFINDYVEVLKKNAKITINIDNLNIVSDNSSVKNN</sequence>
<dbReference type="KEGG" id="ddf:DEFDS_0230"/>
<dbReference type="SUPFAM" id="SSF54534">
    <property type="entry name" value="FKBP-like"/>
    <property type="match status" value="1"/>
</dbReference>
<dbReference type="InterPro" id="IPR046357">
    <property type="entry name" value="PPIase_dom_sf"/>
</dbReference>
<keyword evidence="1" id="KW-0697">Rotamase</keyword>
<dbReference type="HOGENOM" id="CLU_034646_5_3_0"/>
<keyword evidence="4" id="KW-1185">Reference proteome</keyword>
<dbReference type="PROSITE" id="PS51257">
    <property type="entry name" value="PROKAR_LIPOPROTEIN"/>
    <property type="match status" value="1"/>
</dbReference>
<evidence type="ECO:0000259" key="2">
    <source>
        <dbReference type="PROSITE" id="PS50198"/>
    </source>
</evidence>
<dbReference type="Gene3D" id="3.10.50.40">
    <property type="match status" value="1"/>
</dbReference>
<dbReference type="InterPro" id="IPR050245">
    <property type="entry name" value="PrsA_foldase"/>
</dbReference>
<dbReference type="GO" id="GO:0003755">
    <property type="term" value="F:peptidyl-prolyl cis-trans isomerase activity"/>
    <property type="evidence" value="ECO:0007669"/>
    <property type="project" value="UniProtKB-KW"/>
</dbReference>
<reference evidence="3 4" key="1">
    <citation type="journal article" date="2010" name="DNA Res.">
        <title>Bacterial lifestyle in a deep-sea hydrothermal vent chimney revealed by the genome sequence of the thermophilic bacterium Deferribacter desulfuricans SSM1.</title>
        <authorList>
            <person name="Takaki Y."/>
            <person name="Shimamura S."/>
            <person name="Nakagawa S."/>
            <person name="Fukuhara Y."/>
            <person name="Horikawa H."/>
            <person name="Ankai A."/>
            <person name="Harada T."/>
            <person name="Hosoyama A."/>
            <person name="Oguchi A."/>
            <person name="Fukui S."/>
            <person name="Fujita N."/>
            <person name="Takami H."/>
            <person name="Takai K."/>
        </authorList>
    </citation>
    <scope>NUCLEOTIDE SEQUENCE [LARGE SCALE GENOMIC DNA]</scope>
    <source>
        <strain evidence="4">DSM 14783 / JCM 11476 / NBRC 101012 / SSM1</strain>
    </source>
</reference>
<dbReference type="PROSITE" id="PS50198">
    <property type="entry name" value="PPIC_PPIASE_2"/>
    <property type="match status" value="1"/>
</dbReference>
<proteinExistence type="predicted"/>
<dbReference type="Proteomes" id="UP000001520">
    <property type="component" value="Chromosome"/>
</dbReference>
<protein>
    <recommendedName>
        <fullName evidence="2">PpiC domain-containing protein</fullName>
    </recommendedName>
</protein>
<keyword evidence="1" id="KW-0413">Isomerase</keyword>
<accession>D3PAW8</accession>
<dbReference type="SUPFAM" id="SSF109998">
    <property type="entry name" value="Triger factor/SurA peptide-binding domain-like"/>
    <property type="match status" value="1"/>
</dbReference>
<dbReference type="AlphaFoldDB" id="D3PAW8"/>